<organism evidence="2 3">
    <name type="scientific">Marihabitans asiaticum</name>
    <dbReference type="NCBI Taxonomy" id="415218"/>
    <lineage>
        <taxon>Bacteria</taxon>
        <taxon>Bacillati</taxon>
        <taxon>Actinomycetota</taxon>
        <taxon>Actinomycetes</taxon>
        <taxon>Micrococcales</taxon>
        <taxon>Intrasporangiaceae</taxon>
        <taxon>Marihabitans</taxon>
    </lineage>
</organism>
<evidence type="ECO:0000313" key="3">
    <source>
        <dbReference type="Proteomes" id="UP000315628"/>
    </source>
</evidence>
<feature type="region of interest" description="Disordered" evidence="1">
    <location>
        <begin position="367"/>
        <end position="388"/>
    </location>
</feature>
<dbReference type="Pfam" id="PF12787">
    <property type="entry name" value="EcsC"/>
    <property type="match status" value="1"/>
</dbReference>
<dbReference type="PANTHER" id="PTHR41260:SF1">
    <property type="entry name" value="PROTEIN ECSC"/>
    <property type="match status" value="1"/>
</dbReference>
<reference evidence="2 3" key="1">
    <citation type="submission" date="2019-06" db="EMBL/GenBank/DDBJ databases">
        <title>Sequencing the genomes of 1000 actinobacteria strains.</title>
        <authorList>
            <person name="Klenk H.-P."/>
        </authorList>
    </citation>
    <scope>NUCLEOTIDE SEQUENCE [LARGE SCALE GENOMIC DNA]</scope>
    <source>
        <strain evidence="2 3">DSM 18935</strain>
    </source>
</reference>
<dbReference type="AlphaFoldDB" id="A0A560W9Y6"/>
<comment type="caution">
    <text evidence="2">The sequence shown here is derived from an EMBL/GenBank/DDBJ whole genome shotgun (WGS) entry which is preliminary data.</text>
</comment>
<gene>
    <name evidence="2" type="ORF">FB557_1856</name>
</gene>
<protein>
    <submittedName>
        <fullName evidence="2">EcsC family protein</fullName>
    </submittedName>
</protein>
<proteinExistence type="predicted"/>
<dbReference type="EMBL" id="VIUW01000003">
    <property type="protein sequence ID" value="TWD14446.1"/>
    <property type="molecule type" value="Genomic_DNA"/>
</dbReference>
<evidence type="ECO:0000256" key="1">
    <source>
        <dbReference type="SAM" id="MobiDB-lite"/>
    </source>
</evidence>
<sequence>MNEPSPYEMKAWEEIQAFQGRQLSARMADVGQKVADTGAAIGERTGMFLGDHPRAQKIARRGRDIAAKGSKAVSSGAQAASERLPSWTGTIGASAERATAKVSRAGLSPKRVVARHQKHGHDITRLSDLRALDLEQVDAVKGRSAEWLYPVGAAMTGAAASFAITGSQVTTAASAGAAAAPGAATIVAAMAGDSAAVLGLGSRAVGRAALMYGYDPESPAEKLFILSVVNAGTAVTATAKTAAMKDISKLTQALVRGKTWEILNQSVVARVTGKFATQFADRWTKQTLGKVLPGIGVAIGGTLNWSTLEGIVDTADVAYRRRFLLEKYPDLATGDTFGEDIVDAETVTGDSDVDISIVRELVEVGGPDLDSGAFTEPGYETESPAGRE</sequence>
<accession>A0A560W9Y6</accession>
<keyword evidence="3" id="KW-1185">Reference proteome</keyword>
<dbReference type="RefSeq" id="WP_246074631.1">
    <property type="nucleotide sequence ID" value="NZ_BAAAYT010000005.1"/>
</dbReference>
<dbReference type="InterPro" id="IPR024787">
    <property type="entry name" value="EcsC"/>
</dbReference>
<name>A0A560W9Y6_9MICO</name>
<evidence type="ECO:0000313" key="2">
    <source>
        <dbReference type="EMBL" id="TWD14446.1"/>
    </source>
</evidence>
<dbReference type="PANTHER" id="PTHR41260">
    <property type="entry name" value="PROTEIN ECSC"/>
    <property type="match status" value="1"/>
</dbReference>
<dbReference type="Proteomes" id="UP000315628">
    <property type="component" value="Unassembled WGS sequence"/>
</dbReference>